<accession>A0A1F5H774</accession>
<dbReference type="Proteomes" id="UP000177039">
    <property type="component" value="Unassembled WGS sequence"/>
</dbReference>
<proteinExistence type="inferred from homology"/>
<comment type="caution">
    <text evidence="5">The sequence shown here is derived from an EMBL/GenBank/DDBJ whole genome shotgun (WGS) entry which is preliminary data.</text>
</comment>
<dbReference type="InterPro" id="IPR057666">
    <property type="entry name" value="DrpA_SLOG"/>
</dbReference>
<evidence type="ECO:0000259" key="3">
    <source>
        <dbReference type="Pfam" id="PF02481"/>
    </source>
</evidence>
<dbReference type="InterPro" id="IPR036388">
    <property type="entry name" value="WH-like_DNA-bd_sf"/>
</dbReference>
<name>A0A1F5H774_9BACT</name>
<gene>
    <name evidence="5" type="ORF">A3B54_00120</name>
</gene>
<evidence type="ECO:0000256" key="2">
    <source>
        <dbReference type="SAM" id="Phobius"/>
    </source>
</evidence>
<keyword evidence="2" id="KW-1133">Transmembrane helix</keyword>
<feature type="domain" description="Smf/DprA SLOG" evidence="3">
    <location>
        <begin position="80"/>
        <end position="286"/>
    </location>
</feature>
<evidence type="ECO:0000259" key="4">
    <source>
        <dbReference type="Pfam" id="PF17782"/>
    </source>
</evidence>
<dbReference type="GO" id="GO:0009294">
    <property type="term" value="P:DNA-mediated transformation"/>
    <property type="evidence" value="ECO:0007669"/>
    <property type="project" value="InterPro"/>
</dbReference>
<evidence type="ECO:0000256" key="1">
    <source>
        <dbReference type="ARBA" id="ARBA00006525"/>
    </source>
</evidence>
<keyword evidence="2" id="KW-0812">Transmembrane</keyword>
<sequence length="364" mass="39340">MMNKELTYWVATSAIPGVGSATFNYLLRHFKSLKKFWDSPKDKIERLKVDAKTRAVILEFRQKVDPKVYLETVYERGIKVVSLADRDYPANLRQISDAPSVLYYKGSLLPEDDLAIAVVGARFATAYGRQVTEKLVFDLTSAGLTIVSGLARGIDSIAHRSAIESGGRTIAVLGCGVDLIYPPENKGLADKIVQNGAIVSEFPLGFPSVPSNFPARNRIISGLSLGVLVTEAAVDSGSLITAGQAAEQGREVFAVPGSVISKMSEGTNNLIKEGVHPVTDAKDILEVQDIERKQRQINVKESPLRGQPKDRVEAGILEVLDGGTKHIDAIIRESGLATDKVSSALSMMELKGMVKNFGSGIWGT</sequence>
<dbReference type="EMBL" id="MFBT01000008">
    <property type="protein sequence ID" value="OGD99909.1"/>
    <property type="molecule type" value="Genomic_DNA"/>
</dbReference>
<feature type="domain" description="DprA winged helix" evidence="4">
    <location>
        <begin position="305"/>
        <end position="355"/>
    </location>
</feature>
<dbReference type="Gene3D" id="1.10.10.10">
    <property type="entry name" value="Winged helix-like DNA-binding domain superfamily/Winged helix DNA-binding domain"/>
    <property type="match status" value="1"/>
</dbReference>
<dbReference type="PANTHER" id="PTHR43022:SF1">
    <property type="entry name" value="PROTEIN SMF"/>
    <property type="match status" value="1"/>
</dbReference>
<dbReference type="AlphaFoldDB" id="A0A1F5H774"/>
<dbReference type="SUPFAM" id="SSF102405">
    <property type="entry name" value="MCP/YpsA-like"/>
    <property type="match status" value="1"/>
</dbReference>
<organism evidence="5 6">
    <name type="scientific">Candidatus Curtissbacteria bacterium RIFCSPLOWO2_01_FULL_42_50</name>
    <dbReference type="NCBI Taxonomy" id="1797730"/>
    <lineage>
        <taxon>Bacteria</taxon>
        <taxon>Candidatus Curtissiibacteriota</taxon>
    </lineage>
</organism>
<keyword evidence="2" id="KW-0472">Membrane</keyword>
<feature type="transmembrane region" description="Helical" evidence="2">
    <location>
        <begin position="6"/>
        <end position="27"/>
    </location>
</feature>
<dbReference type="InterPro" id="IPR010994">
    <property type="entry name" value="RuvA_2-like"/>
</dbReference>
<evidence type="ECO:0000313" key="6">
    <source>
        <dbReference type="Proteomes" id="UP000177039"/>
    </source>
</evidence>
<dbReference type="InterPro" id="IPR041614">
    <property type="entry name" value="DprA_WH"/>
</dbReference>
<dbReference type="Pfam" id="PF02481">
    <property type="entry name" value="DNA_processg_A"/>
    <property type="match status" value="1"/>
</dbReference>
<dbReference type="PANTHER" id="PTHR43022">
    <property type="entry name" value="PROTEIN SMF"/>
    <property type="match status" value="1"/>
</dbReference>
<dbReference type="Pfam" id="PF17782">
    <property type="entry name" value="WHD_DprA"/>
    <property type="match status" value="1"/>
</dbReference>
<reference evidence="5 6" key="1">
    <citation type="journal article" date="2016" name="Nat. Commun.">
        <title>Thousands of microbial genomes shed light on interconnected biogeochemical processes in an aquifer system.</title>
        <authorList>
            <person name="Anantharaman K."/>
            <person name="Brown C.T."/>
            <person name="Hug L.A."/>
            <person name="Sharon I."/>
            <person name="Castelle C.J."/>
            <person name="Probst A.J."/>
            <person name="Thomas B.C."/>
            <person name="Singh A."/>
            <person name="Wilkins M.J."/>
            <person name="Karaoz U."/>
            <person name="Brodie E.L."/>
            <person name="Williams K.H."/>
            <person name="Hubbard S.S."/>
            <person name="Banfield J.F."/>
        </authorList>
    </citation>
    <scope>NUCLEOTIDE SEQUENCE [LARGE SCALE GENOMIC DNA]</scope>
</reference>
<evidence type="ECO:0000313" key="5">
    <source>
        <dbReference type="EMBL" id="OGD99909.1"/>
    </source>
</evidence>
<comment type="similarity">
    <text evidence="1">Belongs to the DprA/Smf family.</text>
</comment>
<dbReference type="SUPFAM" id="SSF47781">
    <property type="entry name" value="RuvA domain 2-like"/>
    <property type="match status" value="1"/>
</dbReference>
<dbReference type="InterPro" id="IPR003488">
    <property type="entry name" value="DprA"/>
</dbReference>
<dbReference type="Gene3D" id="3.40.50.450">
    <property type="match status" value="1"/>
</dbReference>
<protein>
    <submittedName>
        <fullName evidence="5">DNA protecting protein DprA</fullName>
    </submittedName>
</protein>
<dbReference type="NCBIfam" id="TIGR00732">
    <property type="entry name" value="dprA"/>
    <property type="match status" value="1"/>
</dbReference>